<organism evidence="1 2">
    <name type="scientific">Actinocatenispora rupis</name>
    <dbReference type="NCBI Taxonomy" id="519421"/>
    <lineage>
        <taxon>Bacteria</taxon>
        <taxon>Bacillati</taxon>
        <taxon>Actinomycetota</taxon>
        <taxon>Actinomycetes</taxon>
        <taxon>Micromonosporales</taxon>
        <taxon>Micromonosporaceae</taxon>
        <taxon>Actinocatenispora</taxon>
    </lineage>
</organism>
<gene>
    <name evidence="1" type="ORF">Aru02nite_66340</name>
</gene>
<evidence type="ECO:0000313" key="1">
    <source>
        <dbReference type="EMBL" id="GID15745.1"/>
    </source>
</evidence>
<dbReference type="EMBL" id="BOMB01000047">
    <property type="protein sequence ID" value="GID15745.1"/>
    <property type="molecule type" value="Genomic_DNA"/>
</dbReference>
<reference evidence="1" key="1">
    <citation type="submission" date="2021-01" db="EMBL/GenBank/DDBJ databases">
        <title>Whole genome shotgun sequence of Actinocatenispora rupis NBRC 107355.</title>
        <authorList>
            <person name="Komaki H."/>
            <person name="Tamura T."/>
        </authorList>
    </citation>
    <scope>NUCLEOTIDE SEQUENCE</scope>
    <source>
        <strain evidence="1">NBRC 107355</strain>
    </source>
</reference>
<name>A0A8J3JC85_9ACTN</name>
<evidence type="ECO:0008006" key="3">
    <source>
        <dbReference type="Google" id="ProtNLM"/>
    </source>
</evidence>
<dbReference type="AlphaFoldDB" id="A0A8J3JC85"/>
<keyword evidence="2" id="KW-1185">Reference proteome</keyword>
<comment type="caution">
    <text evidence="1">The sequence shown here is derived from an EMBL/GenBank/DDBJ whole genome shotgun (WGS) entry which is preliminary data.</text>
</comment>
<accession>A0A8J3JC85</accession>
<evidence type="ECO:0000313" key="2">
    <source>
        <dbReference type="Proteomes" id="UP000612808"/>
    </source>
</evidence>
<dbReference type="InterPro" id="IPR012349">
    <property type="entry name" value="Split_barrel_FMN-bd"/>
</dbReference>
<sequence>MTVDGEMVITGTPGARNWLANLRACSWAVLHLRNPDRDVEVAAAEVTDQAKRCRIAAEAFRLQPWYAEQPYSVEEWVAGAPMVVLTATKNR</sequence>
<dbReference type="Gene3D" id="2.30.110.10">
    <property type="entry name" value="Electron Transport, Fmn-binding Protein, Chain A"/>
    <property type="match status" value="1"/>
</dbReference>
<dbReference type="Proteomes" id="UP000612808">
    <property type="component" value="Unassembled WGS sequence"/>
</dbReference>
<proteinExistence type="predicted"/>
<protein>
    <recommendedName>
        <fullName evidence="3">Deazaflavin-dependent oxidoreductase, nitroreductase family</fullName>
    </recommendedName>
</protein>